<organism evidence="8 9">
    <name type="scientific">Pseudarcicella hirudinis</name>
    <dbReference type="NCBI Taxonomy" id="1079859"/>
    <lineage>
        <taxon>Bacteria</taxon>
        <taxon>Pseudomonadati</taxon>
        <taxon>Bacteroidota</taxon>
        <taxon>Cytophagia</taxon>
        <taxon>Cytophagales</taxon>
        <taxon>Flectobacillaceae</taxon>
        <taxon>Pseudarcicella</taxon>
    </lineage>
</organism>
<name>A0A1I5MP72_9BACT</name>
<keyword evidence="3" id="KW-0479">Metal-binding</keyword>
<feature type="region of interest" description="Disordered" evidence="6">
    <location>
        <begin position="309"/>
        <end position="330"/>
    </location>
</feature>
<dbReference type="PANTHER" id="PTHR30521">
    <property type="entry name" value="DEFERROCHELATASE/PEROXIDASE"/>
    <property type="match status" value="1"/>
</dbReference>
<dbReference type="RefSeq" id="WP_092011215.1">
    <property type="nucleotide sequence ID" value="NZ_FOXH01000001.1"/>
</dbReference>
<keyword evidence="5" id="KW-0408">Iron</keyword>
<evidence type="ECO:0000313" key="9">
    <source>
        <dbReference type="Proteomes" id="UP000199306"/>
    </source>
</evidence>
<comment type="cofactor">
    <cofactor evidence="1">
        <name>heme b</name>
        <dbReference type="ChEBI" id="CHEBI:60344"/>
    </cofactor>
</comment>
<reference evidence="8 9" key="1">
    <citation type="submission" date="2016-10" db="EMBL/GenBank/DDBJ databases">
        <authorList>
            <person name="de Groot N.N."/>
        </authorList>
    </citation>
    <scope>NUCLEOTIDE SEQUENCE [LARGE SCALE GENOMIC DNA]</scope>
    <source>
        <strain evidence="9">E92,LMG 26720,CCM 7988</strain>
    </source>
</reference>
<evidence type="ECO:0000256" key="3">
    <source>
        <dbReference type="ARBA" id="ARBA00022723"/>
    </source>
</evidence>
<dbReference type="GO" id="GO:0046872">
    <property type="term" value="F:metal ion binding"/>
    <property type="evidence" value="ECO:0007669"/>
    <property type="project" value="UniProtKB-KW"/>
</dbReference>
<keyword evidence="9" id="KW-1185">Reference proteome</keyword>
<proteinExistence type="predicted"/>
<dbReference type="GO" id="GO:0004601">
    <property type="term" value="F:peroxidase activity"/>
    <property type="evidence" value="ECO:0007669"/>
    <property type="project" value="UniProtKB-KW"/>
</dbReference>
<evidence type="ECO:0000313" key="8">
    <source>
        <dbReference type="EMBL" id="SFP11087.1"/>
    </source>
</evidence>
<dbReference type="Proteomes" id="UP000199306">
    <property type="component" value="Unassembled WGS sequence"/>
</dbReference>
<dbReference type="STRING" id="1079859.SAMN04515674_101381"/>
<evidence type="ECO:0000256" key="2">
    <source>
        <dbReference type="ARBA" id="ARBA00022559"/>
    </source>
</evidence>
<evidence type="ECO:0000256" key="1">
    <source>
        <dbReference type="ARBA" id="ARBA00001970"/>
    </source>
</evidence>
<dbReference type="PROSITE" id="PS51404">
    <property type="entry name" value="DYP_PEROXIDASE"/>
    <property type="match status" value="1"/>
</dbReference>
<dbReference type="NCBIfam" id="TIGR01413">
    <property type="entry name" value="Dyp_perox_fam"/>
    <property type="match status" value="1"/>
</dbReference>
<dbReference type="InterPro" id="IPR006314">
    <property type="entry name" value="Dyp_peroxidase"/>
</dbReference>
<dbReference type="AlphaFoldDB" id="A0A1I5MP72"/>
<gene>
    <name evidence="8" type="ORF">SAMN04515674_101381</name>
</gene>
<keyword evidence="2 8" id="KW-0575">Peroxidase</keyword>
<dbReference type="OrthoDB" id="9781066at2"/>
<dbReference type="EMBL" id="FOXH01000001">
    <property type="protein sequence ID" value="SFP11087.1"/>
    <property type="molecule type" value="Genomic_DNA"/>
</dbReference>
<dbReference type="GO" id="GO:0020037">
    <property type="term" value="F:heme binding"/>
    <property type="evidence" value="ECO:0007669"/>
    <property type="project" value="InterPro"/>
</dbReference>
<dbReference type="GO" id="GO:0005829">
    <property type="term" value="C:cytosol"/>
    <property type="evidence" value="ECO:0007669"/>
    <property type="project" value="TreeGrafter"/>
</dbReference>
<evidence type="ECO:0000259" key="7">
    <source>
        <dbReference type="Pfam" id="PF20628"/>
    </source>
</evidence>
<dbReference type="SUPFAM" id="SSF54909">
    <property type="entry name" value="Dimeric alpha+beta barrel"/>
    <property type="match status" value="1"/>
</dbReference>
<dbReference type="InterPro" id="IPR048328">
    <property type="entry name" value="Dyp_perox_C"/>
</dbReference>
<accession>A0A1I5MP72</accession>
<keyword evidence="4" id="KW-0560">Oxidoreductase</keyword>
<protein>
    <submittedName>
        <fullName evidence="8">Dyp-type peroxidase family</fullName>
    </submittedName>
</protein>
<evidence type="ECO:0000256" key="4">
    <source>
        <dbReference type="ARBA" id="ARBA00023002"/>
    </source>
</evidence>
<dbReference type="InterPro" id="IPR011008">
    <property type="entry name" value="Dimeric_a/b-barrel"/>
</dbReference>
<evidence type="ECO:0000256" key="6">
    <source>
        <dbReference type="SAM" id="MobiDB-lite"/>
    </source>
</evidence>
<dbReference type="PANTHER" id="PTHR30521:SF0">
    <property type="entry name" value="DYP-TYPE PEROXIDASE FAMILY PROTEIN"/>
    <property type="match status" value="1"/>
</dbReference>
<dbReference type="Pfam" id="PF20628">
    <property type="entry name" value="Dyp_perox_C"/>
    <property type="match status" value="1"/>
</dbReference>
<sequence length="466" mass="53242">METLQIEDIQGILIRGYKNLRGARFILCQITDVQAARQLISDLLPVITRGDEKAEEKALNIAFTYKGVQKFNMNLSRNFSEEFQEGMDSVDRQRILGDYNSNDPKYWHWGVRNSGTEIDLIIMLFAPSNNAIDTIFSQVYENIRKSGVLVVKELNSEKLENDREHFGFHDGVSQPVLESMSRKKNATDDNIIADGEFIFGYTNEYGKEAISPTLTNGFDFGKNGSYMVFRQIQQEVHTFWDFMLRHSNQDNDAAIHLAAKMMGRYPSGTPITLSPLKDSEDPEMFMENNFNFYKDDKYGDKCPIGAHIRKANPRDGVNDNPEESTTVSKRHRILRRGRPYGPPLIEDMNVPKMLDAIKAGQMPEENIGLHFICFNTNISRQFEFIQQQWMNNKKFDHLYNDPDPIIGVDGKPPVNGTNKPEPPGEFTLQACPVRKKLLDVPQFTKIKGGAYFFLPGLDALQQMQKS</sequence>
<evidence type="ECO:0000256" key="5">
    <source>
        <dbReference type="ARBA" id="ARBA00023004"/>
    </source>
</evidence>
<feature type="domain" description="Dyp-type peroxidase C-terminal" evidence="7">
    <location>
        <begin position="202"/>
        <end position="394"/>
    </location>
</feature>